<gene>
    <name evidence="2" type="ORF">Dace_1598</name>
</gene>
<accession>Q1K174</accession>
<dbReference type="Pfam" id="PF01408">
    <property type="entry name" value="GFO_IDH_MocA"/>
    <property type="match status" value="1"/>
</dbReference>
<dbReference type="PANTHER" id="PTHR43377:SF1">
    <property type="entry name" value="BILIVERDIN REDUCTASE A"/>
    <property type="match status" value="1"/>
</dbReference>
<reference evidence="2" key="2">
    <citation type="submission" date="2006-05" db="EMBL/GenBank/DDBJ databases">
        <title>Sequencing of the draft genome and assembly of Desulfuromonas acetoxidans DSM 684.</title>
        <authorList>
            <consortium name="US DOE Joint Genome Institute (JGI-PGF)"/>
            <person name="Copeland A."/>
            <person name="Lucas S."/>
            <person name="Lapidus A."/>
            <person name="Barry K."/>
            <person name="Detter J.C."/>
            <person name="Glavina del Rio T."/>
            <person name="Hammon N."/>
            <person name="Israni S."/>
            <person name="Dalin E."/>
            <person name="Tice H."/>
            <person name="Bruce D."/>
            <person name="Pitluck S."/>
            <person name="Richardson P."/>
        </authorList>
    </citation>
    <scope>NUCLEOTIDE SEQUENCE [LARGE SCALE GENOMIC DNA]</scope>
    <source>
        <strain evidence="2">DSM 684</strain>
    </source>
</reference>
<dbReference type="InterPro" id="IPR000683">
    <property type="entry name" value="Gfo/Idh/MocA-like_OxRdtase_N"/>
</dbReference>
<sequence length="329" mass="37118">MELDSRINVLLVGSGNLGRRHLQSLKACRNNLNIYVVDSCLSSLEAARVAYAEVEEVGGLKKIAYFESLDKVEKKINVAILATPATGRFQLIKSLLDLDVDYFILEKIAFNSVGDIDAVIDLLRGRIRGAWVNCPRRLNSFYQDLKQCLLKEKIHKFEVVGKNFGMACNSIHFIDLFSFLEGKTDYKLSVEGVEDVLQSKRPGYVEFFGEIIGQFAGGAQFRLSCHQPEAAVEFRVQIESDNYSYKVDEVNGEVEITSLKNGEIEKLRFRQPFQSELTGPLVDAIVDQGECKLTPLEESMALHRPFIEASYQLYVANFGENKEKRIPIT</sequence>
<dbReference type="AlphaFoldDB" id="Q1K174"/>
<dbReference type="GO" id="GO:0000166">
    <property type="term" value="F:nucleotide binding"/>
    <property type="evidence" value="ECO:0007669"/>
    <property type="project" value="InterPro"/>
</dbReference>
<evidence type="ECO:0000259" key="1">
    <source>
        <dbReference type="Pfam" id="PF01408"/>
    </source>
</evidence>
<dbReference type="InterPro" id="IPR036291">
    <property type="entry name" value="NAD(P)-bd_dom_sf"/>
</dbReference>
<protein>
    <submittedName>
        <fullName evidence="2">Oxidoreductase-like</fullName>
    </submittedName>
</protein>
<evidence type="ECO:0000313" key="3">
    <source>
        <dbReference type="Proteomes" id="UP000005695"/>
    </source>
</evidence>
<dbReference type="InterPro" id="IPR051450">
    <property type="entry name" value="Gfo/Idh/MocA_Oxidoreductases"/>
</dbReference>
<dbReference type="RefSeq" id="WP_005999278.1">
    <property type="nucleotide sequence ID" value="NZ_AAEW02000006.1"/>
</dbReference>
<comment type="caution">
    <text evidence="2">The sequence shown here is derived from an EMBL/GenBank/DDBJ whole genome shotgun (WGS) entry which is preliminary data.</text>
</comment>
<name>Q1K174_DESA6</name>
<dbReference type="SUPFAM" id="SSF51735">
    <property type="entry name" value="NAD(P)-binding Rossmann-fold domains"/>
    <property type="match status" value="1"/>
</dbReference>
<proteinExistence type="predicted"/>
<dbReference type="Gene3D" id="3.40.50.720">
    <property type="entry name" value="NAD(P)-binding Rossmann-like Domain"/>
    <property type="match status" value="1"/>
</dbReference>
<dbReference type="Proteomes" id="UP000005695">
    <property type="component" value="Unassembled WGS sequence"/>
</dbReference>
<organism evidence="2 3">
    <name type="scientific">Desulfuromonas acetoxidans (strain DSM 684 / 11070)</name>
    <dbReference type="NCBI Taxonomy" id="281689"/>
    <lineage>
        <taxon>Bacteria</taxon>
        <taxon>Pseudomonadati</taxon>
        <taxon>Thermodesulfobacteriota</taxon>
        <taxon>Desulfuromonadia</taxon>
        <taxon>Desulfuromonadales</taxon>
        <taxon>Desulfuromonadaceae</taxon>
        <taxon>Desulfuromonas</taxon>
    </lineage>
</organism>
<keyword evidence="3" id="KW-1185">Reference proteome</keyword>
<dbReference type="PANTHER" id="PTHR43377">
    <property type="entry name" value="BILIVERDIN REDUCTASE A"/>
    <property type="match status" value="1"/>
</dbReference>
<feature type="domain" description="Gfo/Idh/MocA-like oxidoreductase N-terminal" evidence="1">
    <location>
        <begin position="7"/>
        <end position="125"/>
    </location>
</feature>
<dbReference type="OrthoDB" id="2043779at2"/>
<dbReference type="EMBL" id="AAEW02000006">
    <property type="protein sequence ID" value="EAT16134.1"/>
    <property type="molecule type" value="Genomic_DNA"/>
</dbReference>
<evidence type="ECO:0000313" key="2">
    <source>
        <dbReference type="EMBL" id="EAT16134.1"/>
    </source>
</evidence>
<reference evidence="2" key="1">
    <citation type="submission" date="2006-05" db="EMBL/GenBank/DDBJ databases">
        <title>Annotation of the draft genome assembly of Desulfuromonas acetoxidans DSM 684.</title>
        <authorList>
            <consortium name="US DOE Joint Genome Institute (JGI-ORNL)"/>
            <person name="Larimer F."/>
            <person name="Land M."/>
            <person name="Hauser L."/>
        </authorList>
    </citation>
    <scope>NUCLEOTIDE SEQUENCE [LARGE SCALE GENOMIC DNA]</scope>
    <source>
        <strain evidence="2">DSM 684</strain>
    </source>
</reference>